<organism evidence="3 4">
    <name type="scientific">Herbaspirillum aquaticum</name>
    <dbReference type="NCBI Taxonomy" id="568783"/>
    <lineage>
        <taxon>Bacteria</taxon>
        <taxon>Pseudomonadati</taxon>
        <taxon>Pseudomonadota</taxon>
        <taxon>Betaproteobacteria</taxon>
        <taxon>Burkholderiales</taxon>
        <taxon>Oxalobacteraceae</taxon>
        <taxon>Herbaspirillum</taxon>
    </lineage>
</organism>
<reference evidence="3 4" key="1">
    <citation type="journal article" date="2010" name="Int. J. Syst. Evol. Microbiol.">
        <title>Reclassification of Herbaspirillum putei as a later heterotypic synonym of Herbaspirillum huttiense, with the description of H. huttiense subsp. huttiense subsp. nov. and H. huttiense subsp. putei subsp. nov., comb. nov., and description of Herbaspirillum aquaticum sp. nov.</title>
        <authorList>
            <person name="Dobritsa A.P."/>
            <person name="Reddy M.C."/>
            <person name="Samadpour M."/>
        </authorList>
    </citation>
    <scope>NUCLEOTIDE SEQUENCE [LARGE SCALE GENOMIC DNA]</scope>
    <source>
        <strain evidence="3 4">IEH 4430</strain>
    </source>
</reference>
<evidence type="ECO:0000256" key="1">
    <source>
        <dbReference type="SAM" id="Phobius"/>
    </source>
</evidence>
<dbReference type="Proteomes" id="UP000214747">
    <property type="component" value="Unassembled WGS sequence"/>
</dbReference>
<dbReference type="Pfam" id="PF01569">
    <property type="entry name" value="PAP2"/>
    <property type="match status" value="1"/>
</dbReference>
<evidence type="ECO:0000313" key="4">
    <source>
        <dbReference type="Proteomes" id="UP000214747"/>
    </source>
</evidence>
<dbReference type="InterPro" id="IPR036938">
    <property type="entry name" value="PAP2/HPO_sf"/>
</dbReference>
<feature type="transmembrane region" description="Helical" evidence="1">
    <location>
        <begin position="125"/>
        <end position="144"/>
    </location>
</feature>
<proteinExistence type="predicted"/>
<feature type="transmembrane region" description="Helical" evidence="1">
    <location>
        <begin position="95"/>
        <end position="113"/>
    </location>
</feature>
<feature type="transmembrane region" description="Helical" evidence="1">
    <location>
        <begin position="70"/>
        <end position="88"/>
    </location>
</feature>
<dbReference type="EMBL" id="NJGV01000002">
    <property type="protein sequence ID" value="OWY36146.1"/>
    <property type="molecule type" value="Genomic_DNA"/>
</dbReference>
<protein>
    <recommendedName>
        <fullName evidence="2">Phosphatidic acid phosphatase type 2/haloperoxidase domain-containing protein</fullName>
    </recommendedName>
</protein>
<accession>A0A225SXV6</accession>
<sequence length="200" mass="21423">MWNFVTFFGDSSFTVPAALLLVVWLCYNTSWRMAFIWASCYCLTMLAVVLSKLLFMGWQIAPPGLNFTGMSGHSASAMALLPVAALLLTPAQGTLRTCCVSAAILLALAVGYSRLPLGAHSPSEIVTGLTIGLTGAGLFIIWLLRRPPAVPLRRRGVAALLLLGLFFATDFKPAPTQDLLGQVAQVLSGRAQPYTRLAPL</sequence>
<dbReference type="SMART" id="SM00014">
    <property type="entry name" value="acidPPc"/>
    <property type="match status" value="1"/>
</dbReference>
<feature type="transmembrane region" description="Helical" evidence="1">
    <location>
        <begin position="6"/>
        <end position="27"/>
    </location>
</feature>
<keyword evidence="1" id="KW-0472">Membrane</keyword>
<keyword evidence="1" id="KW-1133">Transmembrane helix</keyword>
<dbReference type="Gene3D" id="1.20.144.10">
    <property type="entry name" value="Phosphatidic acid phosphatase type 2/haloperoxidase"/>
    <property type="match status" value="1"/>
</dbReference>
<gene>
    <name evidence="3" type="ORF">CEJ45_02745</name>
</gene>
<keyword evidence="1" id="KW-0812">Transmembrane</keyword>
<dbReference type="SUPFAM" id="SSF48317">
    <property type="entry name" value="Acid phosphatase/Vanadium-dependent haloperoxidase"/>
    <property type="match status" value="1"/>
</dbReference>
<dbReference type="RefSeq" id="WP_088753702.1">
    <property type="nucleotide sequence ID" value="NZ_NJGV01000002.1"/>
</dbReference>
<comment type="caution">
    <text evidence="3">The sequence shown here is derived from an EMBL/GenBank/DDBJ whole genome shotgun (WGS) entry which is preliminary data.</text>
</comment>
<evidence type="ECO:0000259" key="2">
    <source>
        <dbReference type="SMART" id="SM00014"/>
    </source>
</evidence>
<evidence type="ECO:0000313" key="3">
    <source>
        <dbReference type="EMBL" id="OWY36146.1"/>
    </source>
</evidence>
<feature type="transmembrane region" description="Helical" evidence="1">
    <location>
        <begin position="34"/>
        <end position="58"/>
    </location>
</feature>
<feature type="domain" description="Phosphatidic acid phosphatase type 2/haloperoxidase" evidence="2">
    <location>
        <begin position="40"/>
        <end position="140"/>
    </location>
</feature>
<dbReference type="InterPro" id="IPR000326">
    <property type="entry name" value="PAP2/HPO"/>
</dbReference>
<name>A0A225SXV6_9BURK</name>
<dbReference type="AlphaFoldDB" id="A0A225SXV6"/>
<keyword evidence="4" id="KW-1185">Reference proteome</keyword>